<dbReference type="Pfam" id="PF00535">
    <property type="entry name" value="Glycos_transf_2"/>
    <property type="match status" value="1"/>
</dbReference>
<evidence type="ECO:0000259" key="6">
    <source>
        <dbReference type="Pfam" id="PF00535"/>
    </source>
</evidence>
<feature type="domain" description="Glycosyltransferase 2-like" evidence="6">
    <location>
        <begin position="7"/>
        <end position="116"/>
    </location>
</feature>
<dbReference type="SUPFAM" id="SSF53448">
    <property type="entry name" value="Nucleotide-diphospho-sugar transferases"/>
    <property type="match status" value="1"/>
</dbReference>
<comment type="cofactor">
    <cofactor evidence="1">
        <name>Mg(2+)</name>
        <dbReference type="ChEBI" id="CHEBI:18420"/>
    </cofactor>
</comment>
<comment type="caution">
    <text evidence="7">The sequence shown here is derived from an EMBL/GenBank/DDBJ whole genome shotgun (WGS) entry which is preliminary data.</text>
</comment>
<dbReference type="PANTHER" id="PTHR48090:SF10">
    <property type="entry name" value="GLUCOSYL-3-PHOSPHOGLYCERATE SYNTHASE"/>
    <property type="match status" value="1"/>
</dbReference>
<dbReference type="PANTHER" id="PTHR48090">
    <property type="entry name" value="UNDECAPRENYL-PHOSPHATE 4-DEOXY-4-FORMAMIDO-L-ARABINOSE TRANSFERASE-RELATED"/>
    <property type="match status" value="1"/>
</dbReference>
<evidence type="ECO:0000313" key="7">
    <source>
        <dbReference type="EMBL" id="TGD43889.1"/>
    </source>
</evidence>
<evidence type="ECO:0000256" key="3">
    <source>
        <dbReference type="ARBA" id="ARBA00022676"/>
    </source>
</evidence>
<evidence type="ECO:0000256" key="4">
    <source>
        <dbReference type="ARBA" id="ARBA00022679"/>
    </source>
</evidence>
<keyword evidence="3" id="KW-0328">Glycosyltransferase</keyword>
<organism evidence="7 8">
    <name type="scientific">Pseudotabrizicola sediminis</name>
    <dbReference type="NCBI Taxonomy" id="2486418"/>
    <lineage>
        <taxon>Bacteria</taxon>
        <taxon>Pseudomonadati</taxon>
        <taxon>Pseudomonadota</taxon>
        <taxon>Alphaproteobacteria</taxon>
        <taxon>Rhodobacterales</taxon>
        <taxon>Paracoccaceae</taxon>
        <taxon>Pseudotabrizicola</taxon>
    </lineage>
</organism>
<gene>
    <name evidence="7" type="ORF">EEB11_07910</name>
</gene>
<evidence type="ECO:0000256" key="1">
    <source>
        <dbReference type="ARBA" id="ARBA00001946"/>
    </source>
</evidence>
<dbReference type="Proteomes" id="UP000297741">
    <property type="component" value="Unassembled WGS sequence"/>
</dbReference>
<evidence type="ECO:0000256" key="2">
    <source>
        <dbReference type="ARBA" id="ARBA00006739"/>
    </source>
</evidence>
<dbReference type="EMBL" id="RPEM01000004">
    <property type="protein sequence ID" value="TGD43889.1"/>
    <property type="molecule type" value="Genomic_DNA"/>
</dbReference>
<evidence type="ECO:0000313" key="8">
    <source>
        <dbReference type="Proteomes" id="UP000297741"/>
    </source>
</evidence>
<keyword evidence="4" id="KW-0808">Transferase</keyword>
<accession>A0ABY2KRL4</accession>
<comment type="similarity">
    <text evidence="2">Belongs to the glycosyltransferase 2 family.</text>
</comment>
<dbReference type="InterPro" id="IPR050256">
    <property type="entry name" value="Glycosyltransferase_2"/>
</dbReference>
<keyword evidence="8" id="KW-1185">Reference proteome</keyword>
<proteinExistence type="inferred from homology"/>
<name>A0ABY2KRL4_9RHOB</name>
<sequence>MTPTFTCLIPAHNEAARIAGVLAAVQGHPMIQSVVVVDDGSGDDTAAIARAAAVQVLRLFPNRGKSAALAHALARVRTSHVLLLDADLTGLGATDLSRLMAPVAEGQADVALSLRGNAPRVWHWLGVDYITGERVLPMWLIRPLLPGMKALPRFGVEVFLNTHIQAAGLSVAIVRWARVSSPSKAQKTGWRAGILADIGMMRDILVTVSITTTFRQITFLRRASGGAAKAQMQTEMAESLPQRFVHWVTEQGQRRASRAASNRDAKG</sequence>
<evidence type="ECO:0000256" key="5">
    <source>
        <dbReference type="ARBA" id="ARBA00022842"/>
    </source>
</evidence>
<dbReference type="Gene3D" id="3.90.550.10">
    <property type="entry name" value="Spore Coat Polysaccharide Biosynthesis Protein SpsA, Chain A"/>
    <property type="match status" value="1"/>
</dbReference>
<dbReference type="RefSeq" id="WP_135429993.1">
    <property type="nucleotide sequence ID" value="NZ_RPEM01000004.1"/>
</dbReference>
<dbReference type="InterPro" id="IPR001173">
    <property type="entry name" value="Glyco_trans_2-like"/>
</dbReference>
<protein>
    <submittedName>
        <fullName evidence="7">Glycosyltransferase</fullName>
    </submittedName>
</protein>
<reference evidence="7 8" key="1">
    <citation type="submission" date="2018-11" db="EMBL/GenBank/DDBJ databases">
        <title>Tabrizicola sp. isolated from sediment of alpine lake.</title>
        <authorList>
            <person name="Liu Z."/>
        </authorList>
    </citation>
    <scope>NUCLEOTIDE SEQUENCE [LARGE SCALE GENOMIC DNA]</scope>
    <source>
        <strain evidence="7 8">DRYC-M-16</strain>
    </source>
</reference>
<keyword evidence="5" id="KW-0460">Magnesium</keyword>
<dbReference type="InterPro" id="IPR029044">
    <property type="entry name" value="Nucleotide-diphossugar_trans"/>
</dbReference>